<accession>A0A328TUG8</accession>
<evidence type="ECO:0000256" key="1">
    <source>
        <dbReference type="ARBA" id="ARBA00009375"/>
    </source>
</evidence>
<dbReference type="PIRSF" id="PIRSF001430">
    <property type="entry name" value="tRNA_psdUrid_synth"/>
    <property type="match status" value="1"/>
</dbReference>
<dbReference type="InterPro" id="IPR020103">
    <property type="entry name" value="PsdUridine_synth_cat_dom_sf"/>
</dbReference>
<evidence type="ECO:0000313" key="9">
    <source>
        <dbReference type="EMBL" id="RAP73202.1"/>
    </source>
</evidence>
<dbReference type="GO" id="GO:0160147">
    <property type="term" value="F:tRNA pseudouridine(38-40) synthase activity"/>
    <property type="evidence" value="ECO:0007669"/>
    <property type="project" value="UniProtKB-EC"/>
</dbReference>
<comment type="caution">
    <text evidence="9">The sequence shown here is derived from an EMBL/GenBank/DDBJ whole genome shotgun (WGS) entry which is preliminary data.</text>
</comment>
<sequence length="246" mass="27775">MRNIRMVISYVGTTYHGFQTQPIGNTVQDVLTKAIYVLTGEKVHIIASGRTDAGVHARGQVINFQCASRIPIDRWALALNARLPDDIAVLKADEVPLDFHASYNARQKTYRYTIDTNKFADVFERNYRFHYPMPLRLPEMREALSALIGTHDFTSFASLRSTKVSHVRTISDAKLMDSEGKLELFITGDGFLYNMVRIIMGTLLWVGEGKLDASDFKRILEAKDRSLAGPTAMSHGLTLWEVVYDN</sequence>
<dbReference type="GO" id="GO:0031119">
    <property type="term" value="P:tRNA pseudouridine synthesis"/>
    <property type="evidence" value="ECO:0007669"/>
    <property type="project" value="UniProtKB-UniRule"/>
</dbReference>
<evidence type="ECO:0000256" key="3">
    <source>
        <dbReference type="ARBA" id="ARBA00023235"/>
    </source>
</evidence>
<dbReference type="SUPFAM" id="SSF55120">
    <property type="entry name" value="Pseudouridine synthase"/>
    <property type="match status" value="1"/>
</dbReference>
<dbReference type="RefSeq" id="WP_112885741.1">
    <property type="nucleotide sequence ID" value="NZ_QLUW01000009.1"/>
</dbReference>
<dbReference type="HAMAP" id="MF_00171">
    <property type="entry name" value="TruA"/>
    <property type="match status" value="1"/>
</dbReference>
<dbReference type="AlphaFoldDB" id="A0A328TUG8"/>
<feature type="active site" description="Nucleophile" evidence="4 5">
    <location>
        <position position="52"/>
    </location>
</feature>
<protein>
    <recommendedName>
        <fullName evidence="4">tRNA pseudouridine synthase A</fullName>
        <ecNumber evidence="4">5.4.99.12</ecNumber>
    </recommendedName>
    <alternativeName>
        <fullName evidence="4">tRNA pseudouridine(38-40) synthase</fullName>
    </alternativeName>
    <alternativeName>
        <fullName evidence="4">tRNA pseudouridylate synthase I</fullName>
    </alternativeName>
    <alternativeName>
        <fullName evidence="4">tRNA-uridine isomerase I</fullName>
    </alternativeName>
</protein>
<dbReference type="InterPro" id="IPR020097">
    <property type="entry name" value="PsdUridine_synth_TruA_a/b_dom"/>
</dbReference>
<feature type="binding site" evidence="4 6">
    <location>
        <position position="110"/>
    </location>
    <ligand>
        <name>substrate</name>
    </ligand>
</feature>
<evidence type="ECO:0000256" key="6">
    <source>
        <dbReference type="PIRSR" id="PIRSR001430-2"/>
    </source>
</evidence>
<dbReference type="Proteomes" id="UP000249260">
    <property type="component" value="Unassembled WGS sequence"/>
</dbReference>
<comment type="similarity">
    <text evidence="1 4 7">Belongs to the tRNA pseudouridine synthase TruA family.</text>
</comment>
<comment type="function">
    <text evidence="4">Formation of pseudouridine at positions 38, 39 and 40 in the anticodon stem and loop of transfer RNAs.</text>
</comment>
<gene>
    <name evidence="4" type="primary">truA</name>
    <name evidence="9" type="ORF">DL346_28225</name>
</gene>
<dbReference type="Gene3D" id="3.30.70.580">
    <property type="entry name" value="Pseudouridine synthase I, catalytic domain, N-terminal subdomain"/>
    <property type="match status" value="1"/>
</dbReference>
<keyword evidence="10" id="KW-1185">Reference proteome</keyword>
<dbReference type="CDD" id="cd02570">
    <property type="entry name" value="PseudoU_synth_EcTruA"/>
    <property type="match status" value="1"/>
</dbReference>
<keyword evidence="2 4" id="KW-0819">tRNA processing</keyword>
<dbReference type="EMBL" id="QLUW01000009">
    <property type="protein sequence ID" value="RAP73202.1"/>
    <property type="molecule type" value="Genomic_DNA"/>
</dbReference>
<comment type="caution">
    <text evidence="4">Lacks conserved residue(s) required for the propagation of feature annotation.</text>
</comment>
<dbReference type="Pfam" id="PF01416">
    <property type="entry name" value="PseudoU_synth_1"/>
    <property type="match status" value="2"/>
</dbReference>
<dbReference type="InterPro" id="IPR001406">
    <property type="entry name" value="PsdUridine_synth_TruA"/>
</dbReference>
<dbReference type="PANTHER" id="PTHR11142:SF0">
    <property type="entry name" value="TRNA PSEUDOURIDINE SYNTHASE-LIKE 1"/>
    <property type="match status" value="1"/>
</dbReference>
<proteinExistence type="inferred from homology"/>
<dbReference type="InterPro" id="IPR020094">
    <property type="entry name" value="TruA/RsuA/RluB/E/F_N"/>
</dbReference>
<dbReference type="Gene3D" id="3.30.70.660">
    <property type="entry name" value="Pseudouridine synthase I, catalytic domain, C-terminal subdomain"/>
    <property type="match status" value="1"/>
</dbReference>
<keyword evidence="3 4" id="KW-0413">Isomerase</keyword>
<name>A0A328TUG8_9BACL</name>
<dbReference type="FunFam" id="3.30.70.580:FF:000001">
    <property type="entry name" value="tRNA pseudouridine synthase A"/>
    <property type="match status" value="1"/>
</dbReference>
<dbReference type="EC" id="5.4.99.12" evidence="4"/>
<dbReference type="OrthoDB" id="9811823at2"/>
<dbReference type="GO" id="GO:0003723">
    <property type="term" value="F:RNA binding"/>
    <property type="evidence" value="ECO:0007669"/>
    <property type="project" value="InterPro"/>
</dbReference>
<evidence type="ECO:0000259" key="8">
    <source>
        <dbReference type="Pfam" id="PF01416"/>
    </source>
</evidence>
<dbReference type="InterPro" id="IPR020095">
    <property type="entry name" value="PsdUridine_synth_TruA_C"/>
</dbReference>
<evidence type="ECO:0000256" key="2">
    <source>
        <dbReference type="ARBA" id="ARBA00022694"/>
    </source>
</evidence>
<reference evidence="9 10" key="1">
    <citation type="submission" date="2018-06" db="EMBL/GenBank/DDBJ databases">
        <title>Paenibacillus montanisoli sp. nov., isolated from mountain area soil.</title>
        <authorList>
            <person name="Wu M."/>
        </authorList>
    </citation>
    <scope>NUCLEOTIDE SEQUENCE [LARGE SCALE GENOMIC DNA]</scope>
    <source>
        <strain evidence="9 10">RA17</strain>
    </source>
</reference>
<dbReference type="PANTHER" id="PTHR11142">
    <property type="entry name" value="PSEUDOURIDYLATE SYNTHASE"/>
    <property type="match status" value="1"/>
</dbReference>
<evidence type="ECO:0000313" key="10">
    <source>
        <dbReference type="Proteomes" id="UP000249260"/>
    </source>
</evidence>
<evidence type="ECO:0000256" key="4">
    <source>
        <dbReference type="HAMAP-Rule" id="MF_00171"/>
    </source>
</evidence>
<evidence type="ECO:0000256" key="5">
    <source>
        <dbReference type="PIRSR" id="PIRSR001430-1"/>
    </source>
</evidence>
<organism evidence="9 10">
    <name type="scientific">Paenibacillus montanisoli</name>
    <dbReference type="NCBI Taxonomy" id="2081970"/>
    <lineage>
        <taxon>Bacteria</taxon>
        <taxon>Bacillati</taxon>
        <taxon>Bacillota</taxon>
        <taxon>Bacilli</taxon>
        <taxon>Bacillales</taxon>
        <taxon>Paenibacillaceae</taxon>
        <taxon>Paenibacillus</taxon>
    </lineage>
</organism>
<feature type="domain" description="Pseudouridine synthase I TruA alpha/beta" evidence="8">
    <location>
        <begin position="7"/>
        <end position="104"/>
    </location>
</feature>
<evidence type="ECO:0000256" key="7">
    <source>
        <dbReference type="RuleBase" id="RU003792"/>
    </source>
</evidence>
<dbReference type="NCBIfam" id="TIGR00071">
    <property type="entry name" value="hisT_truA"/>
    <property type="match status" value="1"/>
</dbReference>
<comment type="catalytic activity">
    <reaction evidence="4 7">
        <text>uridine(38/39/40) in tRNA = pseudouridine(38/39/40) in tRNA</text>
        <dbReference type="Rhea" id="RHEA:22376"/>
        <dbReference type="Rhea" id="RHEA-COMP:10085"/>
        <dbReference type="Rhea" id="RHEA-COMP:10087"/>
        <dbReference type="ChEBI" id="CHEBI:65314"/>
        <dbReference type="ChEBI" id="CHEBI:65315"/>
        <dbReference type="EC" id="5.4.99.12"/>
    </reaction>
</comment>
<feature type="domain" description="Pseudouridine synthase I TruA alpha/beta" evidence="8">
    <location>
        <begin position="143"/>
        <end position="245"/>
    </location>
</feature>
<comment type="subunit">
    <text evidence="4">Homodimer.</text>
</comment>